<reference evidence="3" key="1">
    <citation type="journal article" date="2019" name="Int. J. Syst. Evol. Microbiol.">
        <title>The Global Catalogue of Microorganisms (GCM) 10K type strain sequencing project: providing services to taxonomists for standard genome sequencing and annotation.</title>
        <authorList>
            <consortium name="The Broad Institute Genomics Platform"/>
            <consortium name="The Broad Institute Genome Sequencing Center for Infectious Disease"/>
            <person name="Wu L."/>
            <person name="Ma J."/>
        </authorList>
    </citation>
    <scope>NUCLEOTIDE SEQUENCE [LARGE SCALE GENOMIC DNA]</scope>
    <source>
        <strain evidence="3">CCM 7435</strain>
    </source>
</reference>
<evidence type="ECO:0000313" key="3">
    <source>
        <dbReference type="Proteomes" id="UP001597299"/>
    </source>
</evidence>
<protein>
    <submittedName>
        <fullName evidence="2">NHLP bacteriocin system secretion protein</fullName>
    </submittedName>
</protein>
<keyword evidence="3" id="KW-1185">Reference proteome</keyword>
<dbReference type="InterPro" id="IPR022275">
    <property type="entry name" value="NHPM_bacteriocin_SS_HylD"/>
</dbReference>
<dbReference type="EMBL" id="JBHUHD010000001">
    <property type="protein sequence ID" value="MFD2141392.1"/>
    <property type="molecule type" value="Genomic_DNA"/>
</dbReference>
<name>A0ABW4YYT7_9HYPH</name>
<dbReference type="PANTHER" id="PTHR30386">
    <property type="entry name" value="MEMBRANE FUSION SUBUNIT OF EMRAB-TOLC MULTIDRUG EFFLUX PUMP"/>
    <property type="match status" value="1"/>
</dbReference>
<dbReference type="NCBIfam" id="TIGR03794">
    <property type="entry name" value="NHLM_micro_HlyD"/>
    <property type="match status" value="1"/>
</dbReference>
<dbReference type="RefSeq" id="WP_378297100.1">
    <property type="nucleotide sequence ID" value="NZ_JBHUHD010000001.1"/>
</dbReference>
<gene>
    <name evidence="2" type="ORF">ACFSNC_13335</name>
</gene>
<organism evidence="2 3">
    <name type="scientific">Ancylobacter oerskovii</name>
    <dbReference type="NCBI Taxonomy" id="459519"/>
    <lineage>
        <taxon>Bacteria</taxon>
        <taxon>Pseudomonadati</taxon>
        <taxon>Pseudomonadota</taxon>
        <taxon>Alphaproteobacteria</taxon>
        <taxon>Hyphomicrobiales</taxon>
        <taxon>Xanthobacteraceae</taxon>
        <taxon>Ancylobacter</taxon>
    </lineage>
</organism>
<proteinExistence type="predicted"/>
<feature type="coiled-coil region" evidence="1">
    <location>
        <begin position="165"/>
        <end position="217"/>
    </location>
</feature>
<dbReference type="Gene3D" id="2.40.50.100">
    <property type="match status" value="1"/>
</dbReference>
<dbReference type="Proteomes" id="UP001597299">
    <property type="component" value="Unassembled WGS sequence"/>
</dbReference>
<evidence type="ECO:0000313" key="2">
    <source>
        <dbReference type="EMBL" id="MFD2141392.1"/>
    </source>
</evidence>
<keyword evidence="1" id="KW-0175">Coiled coil</keyword>
<evidence type="ECO:0000256" key="1">
    <source>
        <dbReference type="SAM" id="Coils"/>
    </source>
</evidence>
<sequence length="407" mass="43792">MRPRLWGAGFALVALVAGAVAWSAVFTIPISVDGDGIFLSSGRIIDVVSDATGQIRELTVAPGDVVGPGMVVARVEQPELLLRLVVARGEMDDAVDFRNALIRFQEREAAEQAAMRAARLASLKDRLAALQDQNVTLLEQQAGVERLAERQIVTRERLIEVSAAVLQVNSQIADAKDEIAKMEAAAVIKAADNERARLEAERQVTEARRAVTTLEDQLERQGAIRSPFGGHVVEAKANVGQMVQPGTAILAVERVPRLSPNGKGQSHIIPVPLVVAYVKAADGKKIAEGMVAEISPLTAPQEEYGFIRGRVTHVAEAPASTAGMTRTLQNDRLVQSFVARLGVPLEITIEPEMDPEDPQQYLWSSSRGAAAPPVASGTLAEVRVTVRSAPLLTLVFPILNRLRDWGS</sequence>
<dbReference type="PANTHER" id="PTHR30386:SF17">
    <property type="entry name" value="ALKALINE PROTEASE SECRETION PROTEIN APRE"/>
    <property type="match status" value="1"/>
</dbReference>
<dbReference type="InterPro" id="IPR050739">
    <property type="entry name" value="MFP"/>
</dbReference>
<comment type="caution">
    <text evidence="2">The sequence shown here is derived from an EMBL/GenBank/DDBJ whole genome shotgun (WGS) entry which is preliminary data.</text>
</comment>
<accession>A0ABW4YYT7</accession>